<comment type="subunit">
    <text evidence="5">Monomer.</text>
</comment>
<name>A0ABQ7SNE0_PHRPL</name>
<evidence type="ECO:0000256" key="11">
    <source>
        <dbReference type="ARBA" id="ARBA00022824"/>
    </source>
</evidence>
<dbReference type="InterPro" id="IPR017853">
    <property type="entry name" value="GH"/>
</dbReference>
<evidence type="ECO:0000256" key="12">
    <source>
        <dbReference type="ARBA" id="ARBA00023157"/>
    </source>
</evidence>
<dbReference type="InterPro" id="IPR029070">
    <property type="entry name" value="Chitinase_insertion_sf"/>
</dbReference>
<organism evidence="17 18">
    <name type="scientific">Phrynosoma platyrhinos</name>
    <name type="common">Desert horned lizard</name>
    <dbReference type="NCBI Taxonomy" id="52577"/>
    <lineage>
        <taxon>Eukaryota</taxon>
        <taxon>Metazoa</taxon>
        <taxon>Chordata</taxon>
        <taxon>Craniata</taxon>
        <taxon>Vertebrata</taxon>
        <taxon>Euteleostomi</taxon>
        <taxon>Lepidosauria</taxon>
        <taxon>Squamata</taxon>
        <taxon>Bifurcata</taxon>
        <taxon>Unidentata</taxon>
        <taxon>Episquamata</taxon>
        <taxon>Toxicofera</taxon>
        <taxon>Iguania</taxon>
        <taxon>Phrynosomatidae</taxon>
        <taxon>Phrynosomatinae</taxon>
        <taxon>Phrynosoma</taxon>
    </lineage>
</organism>
<dbReference type="EMBL" id="JAIPUX010005289">
    <property type="protein sequence ID" value="KAH0618850.1"/>
    <property type="molecule type" value="Genomic_DNA"/>
</dbReference>
<keyword evidence="10" id="KW-0053">Apoptosis</keyword>
<proteinExistence type="inferred from homology"/>
<dbReference type="PROSITE" id="PS51910">
    <property type="entry name" value="GH18_2"/>
    <property type="match status" value="1"/>
</dbReference>
<dbReference type="Gene3D" id="3.20.20.80">
    <property type="entry name" value="Glycosidases"/>
    <property type="match status" value="1"/>
</dbReference>
<keyword evidence="14" id="KW-0395">Inflammatory response</keyword>
<evidence type="ECO:0000256" key="8">
    <source>
        <dbReference type="ARBA" id="ARBA00022525"/>
    </source>
</evidence>
<dbReference type="InterPro" id="IPR050314">
    <property type="entry name" value="Glycosyl_Hydrlase_18"/>
</dbReference>
<comment type="similarity">
    <text evidence="4">Belongs to the glycosyl hydrolase 18 family.</text>
</comment>
<dbReference type="Gene3D" id="3.10.50.10">
    <property type="match status" value="1"/>
</dbReference>
<evidence type="ECO:0000256" key="13">
    <source>
        <dbReference type="ARBA" id="ARBA00023180"/>
    </source>
</evidence>
<evidence type="ECO:0000256" key="4">
    <source>
        <dbReference type="ARBA" id="ARBA00009336"/>
    </source>
</evidence>
<keyword evidence="12" id="KW-1015">Disulfide bond</keyword>
<gene>
    <name evidence="17" type="ORF">JD844_018348</name>
</gene>
<dbReference type="Pfam" id="PF00704">
    <property type="entry name" value="Glyco_hydro_18"/>
    <property type="match status" value="1"/>
</dbReference>
<protein>
    <recommendedName>
        <fullName evidence="6">Chitinase-3-like protein 1</fullName>
    </recommendedName>
</protein>
<dbReference type="SUPFAM" id="SSF54556">
    <property type="entry name" value="Chitinase insertion domain"/>
    <property type="match status" value="1"/>
</dbReference>
<keyword evidence="15" id="KW-0732">Signal</keyword>
<dbReference type="PANTHER" id="PTHR11177">
    <property type="entry name" value="CHITINASE"/>
    <property type="match status" value="1"/>
</dbReference>
<evidence type="ECO:0000256" key="9">
    <source>
        <dbReference type="ARBA" id="ARBA00022529"/>
    </source>
</evidence>
<keyword evidence="7" id="KW-0963">Cytoplasm</keyword>
<evidence type="ECO:0000256" key="14">
    <source>
        <dbReference type="ARBA" id="ARBA00023198"/>
    </source>
</evidence>
<comment type="caution">
    <text evidence="17">The sequence shown here is derived from an EMBL/GenBank/DDBJ whole genome shotgun (WGS) entry which is preliminary data.</text>
</comment>
<dbReference type="Proteomes" id="UP000826234">
    <property type="component" value="Unassembled WGS sequence"/>
</dbReference>
<keyword evidence="13" id="KW-0325">Glycoprotein</keyword>
<evidence type="ECO:0000256" key="5">
    <source>
        <dbReference type="ARBA" id="ARBA00011245"/>
    </source>
</evidence>
<dbReference type="PANTHER" id="PTHR11177:SF202">
    <property type="entry name" value="CHITINASE-3-LIKE PROTEIN 1"/>
    <property type="match status" value="1"/>
</dbReference>
<accession>A0ABQ7SNE0</accession>
<feature type="signal peptide" evidence="15">
    <location>
        <begin position="1"/>
        <end position="21"/>
    </location>
</feature>
<evidence type="ECO:0000256" key="6">
    <source>
        <dbReference type="ARBA" id="ARBA00017545"/>
    </source>
</evidence>
<evidence type="ECO:0000256" key="1">
    <source>
        <dbReference type="ARBA" id="ARBA00004239"/>
    </source>
</evidence>
<dbReference type="SUPFAM" id="SSF51445">
    <property type="entry name" value="(Trans)glycosidases"/>
    <property type="match status" value="1"/>
</dbReference>
<reference evidence="17 18" key="1">
    <citation type="journal article" date="2022" name="Gigascience">
        <title>A chromosome-level genome assembly and annotation of the desert horned lizard, Phrynosoma platyrhinos, provides insight into chromosomal rearrangements among reptiles.</title>
        <authorList>
            <person name="Koochekian N."/>
            <person name="Ascanio A."/>
            <person name="Farleigh K."/>
            <person name="Card D.C."/>
            <person name="Schield D.R."/>
            <person name="Castoe T.A."/>
            <person name="Jezkova T."/>
        </authorList>
    </citation>
    <scope>NUCLEOTIDE SEQUENCE [LARGE SCALE GENOMIC DNA]</scope>
    <source>
        <strain evidence="17">NK-2021</strain>
    </source>
</reference>
<keyword evidence="8" id="KW-0964">Secreted</keyword>
<evidence type="ECO:0000259" key="16">
    <source>
        <dbReference type="PROSITE" id="PS51910"/>
    </source>
</evidence>
<evidence type="ECO:0000313" key="17">
    <source>
        <dbReference type="EMBL" id="KAH0618850.1"/>
    </source>
</evidence>
<evidence type="ECO:0000256" key="7">
    <source>
        <dbReference type="ARBA" id="ARBA00022490"/>
    </source>
</evidence>
<evidence type="ECO:0000313" key="18">
    <source>
        <dbReference type="Proteomes" id="UP000826234"/>
    </source>
</evidence>
<evidence type="ECO:0000256" key="3">
    <source>
        <dbReference type="ARBA" id="ARBA00004496"/>
    </source>
</evidence>
<evidence type="ECO:0000256" key="10">
    <source>
        <dbReference type="ARBA" id="ARBA00022703"/>
    </source>
</evidence>
<sequence length="348" mass="39089">MSRTIIWTGVVALIFLQHVSTFKLVCYFTNWSQYRETAGRFIPDDIDPDLCTHIIYAFASIKDNQVVTTEWNDMSTYESINNLKSRNPRLKTLLSVGGYLGSMPFRNVTKSPATRSEFVASVVQFLRKNDFDGLDLSWQYPEQNDKRRLVNLVKDLFFAFERDAQNNPGMEKLILSVAVPAGKEAIDKGYDIMKISSSADFFNFMTFDFHGYWKDHSHTYTGHTSPLQKGKADSGTASSYNVDYAIKYLIRKGAPAEKIIMGIPTYGQTFTLSSTQTVVGAVASGPGTPGAFTKTEGIQAYYEVQYMKNNHLGGIMIWALDLDDFSGSFCNEGKYPLLGAVKKELDKE</sequence>
<evidence type="ECO:0000256" key="2">
    <source>
        <dbReference type="ARBA" id="ARBA00004240"/>
    </source>
</evidence>
<feature type="chain" id="PRO_5046145104" description="Chitinase-3-like protein 1" evidence="15">
    <location>
        <begin position="22"/>
        <end position="348"/>
    </location>
</feature>
<dbReference type="InterPro" id="IPR001223">
    <property type="entry name" value="Glyco_hydro18_cat"/>
</dbReference>
<evidence type="ECO:0000256" key="15">
    <source>
        <dbReference type="SAM" id="SignalP"/>
    </source>
</evidence>
<dbReference type="SMART" id="SM00636">
    <property type="entry name" value="Glyco_18"/>
    <property type="match status" value="1"/>
</dbReference>
<keyword evidence="9" id="KW-0929">Antimicrobial</keyword>
<comment type="subcellular location">
    <subcellularLocation>
        <location evidence="3">Cytoplasm</location>
    </subcellularLocation>
    <subcellularLocation>
        <location evidence="2">Endoplasmic reticulum</location>
    </subcellularLocation>
    <subcellularLocation>
        <location evidence="1">Secreted</location>
        <location evidence="1">Extracellular space</location>
    </subcellularLocation>
</comment>
<keyword evidence="18" id="KW-1185">Reference proteome</keyword>
<keyword evidence="11" id="KW-0256">Endoplasmic reticulum</keyword>
<feature type="domain" description="GH18" evidence="16">
    <location>
        <begin position="22"/>
        <end position="348"/>
    </location>
</feature>
<dbReference type="InterPro" id="IPR011583">
    <property type="entry name" value="Chitinase_II/V-like_cat"/>
</dbReference>